<proteinExistence type="inferred from homology"/>
<dbReference type="RefSeq" id="WP_116077683.1">
    <property type="nucleotide sequence ID" value="NZ_CP187630.1"/>
</dbReference>
<dbReference type="PANTHER" id="PTHR48050:SF13">
    <property type="entry name" value="STEROL 3-BETA-GLUCOSYLTRANSFERASE UGT80A2"/>
    <property type="match status" value="1"/>
</dbReference>
<dbReference type="Gene3D" id="3.40.50.2000">
    <property type="entry name" value="Glycogen Phosphorylase B"/>
    <property type="match status" value="2"/>
</dbReference>
<comment type="similarity">
    <text evidence="1">Belongs to the UDP-glycosyltransferase family.</text>
</comment>
<organism evidence="3 4">
    <name type="scientific">Priestia megaterium</name>
    <name type="common">Bacillus megaterium</name>
    <dbReference type="NCBI Taxonomy" id="1404"/>
    <lineage>
        <taxon>Bacteria</taxon>
        <taxon>Bacillati</taxon>
        <taxon>Bacillota</taxon>
        <taxon>Bacilli</taxon>
        <taxon>Bacillales</taxon>
        <taxon>Bacillaceae</taxon>
        <taxon>Priestia</taxon>
    </lineage>
</organism>
<dbReference type="InterPro" id="IPR002213">
    <property type="entry name" value="UDP_glucos_trans"/>
</dbReference>
<name>A0A3D8WVL7_PRIMG</name>
<reference evidence="3 4" key="1">
    <citation type="journal article" date="2018" name="Appl. Environ. Microbiol.">
        <title>Antimicrobial susceptibility testing and tentative epidemiological cut-off values of five Bacillus species relevant for use as animal feed additives or for plant protection.</title>
        <authorList>
            <person name="Agerso Y."/>
            <person name="Stuer-Lauridsen B."/>
            <person name="Bjerre K."/>
            <person name="Jensen M.G."/>
            <person name="Johansen E."/>
            <person name="Bennedsen M."/>
            <person name="Brockmann E."/>
            <person name="Nielsen B."/>
        </authorList>
    </citation>
    <scope>NUCLEOTIDE SEQUENCE [LARGE SCALE GENOMIC DNA]</scope>
    <source>
        <strain evidence="3 4">CHCC20162</strain>
    </source>
</reference>
<dbReference type="InterPro" id="IPR006326">
    <property type="entry name" value="UDPGT_MGT-like"/>
</dbReference>
<dbReference type="SUPFAM" id="SSF53756">
    <property type="entry name" value="UDP-Glycosyltransferase/glycogen phosphorylase"/>
    <property type="match status" value="1"/>
</dbReference>
<dbReference type="GO" id="GO:0008194">
    <property type="term" value="F:UDP-glycosyltransferase activity"/>
    <property type="evidence" value="ECO:0007669"/>
    <property type="project" value="InterPro"/>
</dbReference>
<evidence type="ECO:0000313" key="3">
    <source>
        <dbReference type="EMBL" id="RDZ09216.1"/>
    </source>
</evidence>
<dbReference type="GO" id="GO:0016758">
    <property type="term" value="F:hexosyltransferase activity"/>
    <property type="evidence" value="ECO:0007669"/>
    <property type="project" value="InterPro"/>
</dbReference>
<dbReference type="NCBIfam" id="TIGR01426">
    <property type="entry name" value="MGT"/>
    <property type="match status" value="1"/>
</dbReference>
<dbReference type="GO" id="GO:0017000">
    <property type="term" value="P:antibiotic biosynthetic process"/>
    <property type="evidence" value="ECO:0007669"/>
    <property type="project" value="UniProtKB-ARBA"/>
</dbReference>
<dbReference type="Proteomes" id="UP000256519">
    <property type="component" value="Unassembled WGS sequence"/>
</dbReference>
<dbReference type="CDD" id="cd03784">
    <property type="entry name" value="GT1_Gtf-like"/>
    <property type="match status" value="1"/>
</dbReference>
<dbReference type="FunFam" id="3.40.50.2000:FF:000072">
    <property type="entry name" value="Glycosyl transferase"/>
    <property type="match status" value="1"/>
</dbReference>
<evidence type="ECO:0000256" key="2">
    <source>
        <dbReference type="ARBA" id="ARBA00022679"/>
    </source>
</evidence>
<evidence type="ECO:0000313" key="4">
    <source>
        <dbReference type="Proteomes" id="UP000256519"/>
    </source>
</evidence>
<dbReference type="InterPro" id="IPR050426">
    <property type="entry name" value="Glycosyltransferase_28"/>
</dbReference>
<protein>
    <submittedName>
        <fullName evidence="3">Glycosyl transferase</fullName>
    </submittedName>
</protein>
<dbReference type="Pfam" id="PF00201">
    <property type="entry name" value="UDPGT"/>
    <property type="match status" value="1"/>
</dbReference>
<dbReference type="AlphaFoldDB" id="A0A3D8WVL7"/>
<gene>
    <name evidence="3" type="ORF">C3744_24995</name>
</gene>
<dbReference type="EMBL" id="PQWM01000038">
    <property type="protein sequence ID" value="RDZ09216.1"/>
    <property type="molecule type" value="Genomic_DNA"/>
</dbReference>
<dbReference type="PANTHER" id="PTHR48050">
    <property type="entry name" value="STEROL 3-BETA-GLUCOSYLTRANSFERASE"/>
    <property type="match status" value="1"/>
</dbReference>
<comment type="caution">
    <text evidence="3">The sequence shown here is derived from an EMBL/GenBank/DDBJ whole genome shotgun (WGS) entry which is preliminary data.</text>
</comment>
<keyword evidence="2 3" id="KW-0808">Transferase</keyword>
<evidence type="ECO:0000256" key="1">
    <source>
        <dbReference type="ARBA" id="ARBA00009995"/>
    </source>
</evidence>
<sequence length="403" mass="45806">MGKVLFFNFPGEGHVNPTIALVEELVKKGEDVVYYCVEEYKNKIEKTGALFRPYENFTRNIDQMKRLTKQIDPLEMLLFMGRSMDEIIEVVLNEIREERYDYVIYDNNFAAGWIIADVLGIPKISSCTTFAINEDIFSALIKSRGEMDKTSPRYREIEEISTKWKHKYGVVLSDRQNLMSCPGDITIVFTSKLYQPYADKFDESFIFIGPSIAPRKDVETLPLKSISSNKLIFISMGTVFNQQPELYTTCFKAFHESPATVVLSVGKQTDIRQFKDIPPNFIVRNYVPQLEILQQADVFITHGGMNSSSEGLYFGVPLVVIPVMGDQPIVANRIEELGAGLQLNRQELDAVTLRNTTEQVLSNPSFKERSLEIGKSLREAGGYKKAVEAILKFKKDSNKNILI</sequence>
<accession>A0A3D8WVL7</accession>